<evidence type="ECO:0000313" key="3">
    <source>
        <dbReference type="Proteomes" id="UP000095347"/>
    </source>
</evidence>
<organism evidence="2 3">
    <name type="scientific">Magnetovibrio blakemorei</name>
    <dbReference type="NCBI Taxonomy" id="28181"/>
    <lineage>
        <taxon>Bacteria</taxon>
        <taxon>Pseudomonadati</taxon>
        <taxon>Pseudomonadota</taxon>
        <taxon>Alphaproteobacteria</taxon>
        <taxon>Rhodospirillales</taxon>
        <taxon>Magnetovibrionaceae</taxon>
        <taxon>Magnetovibrio</taxon>
    </lineage>
</organism>
<dbReference type="Proteomes" id="UP000095347">
    <property type="component" value="Unassembled WGS sequence"/>
</dbReference>
<feature type="domain" description="PD-(D/E)XK endonuclease-like" evidence="1">
    <location>
        <begin position="735"/>
        <end position="967"/>
    </location>
</feature>
<evidence type="ECO:0000259" key="1">
    <source>
        <dbReference type="Pfam" id="PF12705"/>
    </source>
</evidence>
<dbReference type="RefSeq" id="WP_069956789.1">
    <property type="nucleotide sequence ID" value="NZ_MCGG01000008.1"/>
</dbReference>
<dbReference type="SUPFAM" id="SSF52540">
    <property type="entry name" value="P-loop containing nucleoside triphosphate hydrolases"/>
    <property type="match status" value="1"/>
</dbReference>
<evidence type="ECO:0000313" key="2">
    <source>
        <dbReference type="EMBL" id="OEJ69325.1"/>
    </source>
</evidence>
<proteinExistence type="predicted"/>
<dbReference type="STRING" id="28181.BEN30_04415"/>
<dbReference type="NCBIfam" id="TIGR02786">
    <property type="entry name" value="addB_alphas"/>
    <property type="match status" value="1"/>
</dbReference>
<dbReference type="Pfam" id="PF12705">
    <property type="entry name" value="PDDEXK_1"/>
    <property type="match status" value="1"/>
</dbReference>
<reference evidence="3" key="1">
    <citation type="submission" date="2016-07" db="EMBL/GenBank/DDBJ databases">
        <authorList>
            <person name="Florea S."/>
            <person name="Webb J.S."/>
            <person name="Jaromczyk J."/>
            <person name="Schardl C.L."/>
        </authorList>
    </citation>
    <scope>NUCLEOTIDE SEQUENCE [LARGE SCALE GENOMIC DNA]</scope>
    <source>
        <strain evidence="3">MV-1</strain>
    </source>
</reference>
<dbReference type="InterPro" id="IPR038726">
    <property type="entry name" value="PDDEXK_AddAB-type"/>
</dbReference>
<keyword evidence="3" id="KW-1185">Reference proteome</keyword>
<name>A0A1E5QBB8_9PROT</name>
<dbReference type="EMBL" id="MCGG01000008">
    <property type="protein sequence ID" value="OEJ69325.1"/>
    <property type="molecule type" value="Genomic_DNA"/>
</dbReference>
<dbReference type="AlphaFoldDB" id="A0A1E5QBB8"/>
<dbReference type="InterPro" id="IPR027417">
    <property type="entry name" value="P-loop_NTPase"/>
</dbReference>
<gene>
    <name evidence="2" type="ORF">BEN30_04415</name>
</gene>
<sequence>MSGAKVYTIASDKSFVDELAKGILNQVGTAPEALAQVRVLLPTRRACRALRDAFLRVSNGAPMLLPQMLPLGDVDEEDLALEHANLSTAGIEEALALPPAISATKRIVLLARLVMAKDADTTPDQAVRLAGELAQLVDQVHTEGLDLSRLADLVVRDDLSKHWQKTVDFLEILGTLWPALLEQMGHIDPAQRRDALLRARAQTWQLNPPQTPIIAAGSTGTIPATAELLQVVANLPLGALVLPGLDQHTDDDVWANLDATHPQYGMAQLLHKIGLERAQVLPWNKAPDQAQDQAQAQDPIHPRTALLHMALAPAEATHLWQSTEPVSPQALQGVVRLDAPTPREEATAIALILRRTLQEPFKTAALITPDRSLARRVAVELGRWGVEVDDSAGTPLDQTPPGAFFNLLADMAAGGFQPVDLLACLKHPLASGEAVGLDATGLRSAVRALEIALLRGPRPGAGLKGLEDLHRVFLHDERAGQRFARHGLAQKDIRTVIQLLRETVEPFAQALQTPHTDAAHLLRLHTDCAVKLAQGPERSLWATEAGEALSSFVAEAFEALAALDPLPGDLYPALIQALMAGRAVRPRYARHPRVFIWGPLEARLQHADHVVLGGLNEGSWPPETDASPWMSRPMMRQFGLPLPERRIGLSAHDFVQAFSASKIYLTRSERSGGSPQVPSRWLVRLKTLLANDEALREPLDENWLAWADDLTRSGDAAEPIKPPKPKPPVTARPMRLSVTQVETWIRDPYAIYARKILRLEPLDDIEADPGAADRGIVVHKALERFIKAHMEALPEDDDMAEAELMEIGKQVFDEYIANPGVRAFWWPRFKRIAAWFIGFERQRRAAGFVPVLIEQNGQIDIDGLTGPFTLTCQADRIDRDAAGGLSLIDYKTGQPPTTPQVASGLTPQLPLEAVIAQGGGFQDLKGNADISGLLYVRLSGGRVAGEQKPIKLDGNQATQDAYERLVQMVHKYGDAETPYLSHPRPMFQSRFGDFNHLARVKEWSAGGEDGGDA</sequence>
<accession>A0A1E5QBB8</accession>
<dbReference type="InterPro" id="IPR014153">
    <property type="entry name" value="Ds_break_AddB"/>
</dbReference>
<comment type="caution">
    <text evidence="2">The sequence shown here is derived from an EMBL/GenBank/DDBJ whole genome shotgun (WGS) entry which is preliminary data.</text>
</comment>
<protein>
    <submittedName>
        <fullName evidence="2">Double-strand break repair protein AddB</fullName>
    </submittedName>
</protein>
<dbReference type="OrthoDB" id="9780606at2"/>